<keyword evidence="5" id="KW-1185">Reference proteome</keyword>
<dbReference type="GO" id="GO:0016787">
    <property type="term" value="F:hydrolase activity"/>
    <property type="evidence" value="ECO:0007669"/>
    <property type="project" value="UniProtKB-KW"/>
</dbReference>
<keyword evidence="2" id="KW-0378">Hydrolase</keyword>
<sequence length="135" mass="15481">MRVVNLIIVFSKDKQRVLMCKRRKNPYKGLLNFVGGKAFEQEDGLEAAYRELEEETGLTPANLTIQCLFITQYMDDGVELQVYYGFLNTDVEVVAEVNPLLWVSTSESFDNENKYAGNGNIQHMMTILKEKYGLQ</sequence>
<dbReference type="CDD" id="cd02883">
    <property type="entry name" value="NUDIX_Hydrolase"/>
    <property type="match status" value="1"/>
</dbReference>
<dbReference type="SUPFAM" id="SSF55811">
    <property type="entry name" value="Nudix"/>
    <property type="match status" value="1"/>
</dbReference>
<evidence type="ECO:0000256" key="2">
    <source>
        <dbReference type="ARBA" id="ARBA00022801"/>
    </source>
</evidence>
<evidence type="ECO:0000313" key="5">
    <source>
        <dbReference type="Proteomes" id="UP000063781"/>
    </source>
</evidence>
<dbReference type="Pfam" id="PF00293">
    <property type="entry name" value="NUDIX"/>
    <property type="match status" value="1"/>
</dbReference>
<dbReference type="KEGG" id="erl:AOC36_00215"/>
<dbReference type="InterPro" id="IPR000086">
    <property type="entry name" value="NUDIX_hydrolase_dom"/>
</dbReference>
<dbReference type="Proteomes" id="UP000063781">
    <property type="component" value="Chromosome"/>
</dbReference>
<dbReference type="STRING" id="1514105.AOC36_00215"/>
<dbReference type="EMBL" id="CP013213">
    <property type="protein sequence ID" value="AMC92470.1"/>
    <property type="molecule type" value="Genomic_DNA"/>
</dbReference>
<name>A0A0X8GXX8_9FIRM</name>
<proteinExistence type="inferred from homology"/>
<protein>
    <recommendedName>
        <fullName evidence="3">Nudix hydrolase domain-containing protein</fullName>
    </recommendedName>
</protein>
<dbReference type="PROSITE" id="PS00893">
    <property type="entry name" value="NUDIX_BOX"/>
    <property type="match status" value="1"/>
</dbReference>
<dbReference type="PANTHER" id="PTHR43736">
    <property type="entry name" value="ADP-RIBOSE PYROPHOSPHATASE"/>
    <property type="match status" value="1"/>
</dbReference>
<evidence type="ECO:0000313" key="4">
    <source>
        <dbReference type="EMBL" id="AMC92470.1"/>
    </source>
</evidence>
<dbReference type="InterPro" id="IPR015797">
    <property type="entry name" value="NUDIX_hydrolase-like_dom_sf"/>
</dbReference>
<reference evidence="4 5" key="1">
    <citation type="submission" date="2015-10" db="EMBL/GenBank/DDBJ databases">
        <title>Erysipelothrix larvae sp. LV19 isolated from the larval gut of the rhinoceros beetle, Trypoxylus dichotomus.</title>
        <authorList>
            <person name="Lim S."/>
            <person name="Kim B.-C."/>
        </authorList>
    </citation>
    <scope>NUCLEOTIDE SEQUENCE [LARGE SCALE GENOMIC DNA]</scope>
    <source>
        <strain evidence="4 5">LV19</strain>
    </source>
</reference>
<gene>
    <name evidence="4" type="ORF">AOC36_00215</name>
</gene>
<organism evidence="4 5">
    <name type="scientific">Erysipelothrix larvae</name>
    <dbReference type="NCBI Taxonomy" id="1514105"/>
    <lineage>
        <taxon>Bacteria</taxon>
        <taxon>Bacillati</taxon>
        <taxon>Bacillota</taxon>
        <taxon>Erysipelotrichia</taxon>
        <taxon>Erysipelotrichales</taxon>
        <taxon>Erysipelotrichaceae</taxon>
        <taxon>Erysipelothrix</taxon>
    </lineage>
</organism>
<dbReference type="OrthoDB" id="9803333at2"/>
<comment type="similarity">
    <text evidence="1">Belongs to the Nudix hydrolase family.</text>
</comment>
<evidence type="ECO:0000259" key="3">
    <source>
        <dbReference type="PROSITE" id="PS51462"/>
    </source>
</evidence>
<dbReference type="InterPro" id="IPR020084">
    <property type="entry name" value="NUDIX_hydrolase_CS"/>
</dbReference>
<dbReference type="Gene3D" id="3.90.79.10">
    <property type="entry name" value="Nucleoside Triphosphate Pyrophosphohydrolase"/>
    <property type="match status" value="1"/>
</dbReference>
<dbReference type="AlphaFoldDB" id="A0A0X8GXX8"/>
<accession>A0A0X8GXX8</accession>
<evidence type="ECO:0000256" key="1">
    <source>
        <dbReference type="ARBA" id="ARBA00005582"/>
    </source>
</evidence>
<feature type="domain" description="Nudix hydrolase" evidence="3">
    <location>
        <begin position="1"/>
        <end position="125"/>
    </location>
</feature>
<dbReference type="PROSITE" id="PS51462">
    <property type="entry name" value="NUDIX"/>
    <property type="match status" value="1"/>
</dbReference>
<dbReference type="PANTHER" id="PTHR43736:SF1">
    <property type="entry name" value="DIHYDRONEOPTERIN TRIPHOSPHATE DIPHOSPHATASE"/>
    <property type="match status" value="1"/>
</dbReference>